<proteinExistence type="predicted"/>
<accession>A0A0F9ETS0</accession>
<sequence>MSRQERWSRESHGKDGVSSATSRTGPRLKSTRSNTAAVVGTAETRLRGAPSGSCISCTTTDGVRRRRPYSQSSSQKSASRMGSAPCLCRWRNLMPRSKAPHSHYWKRRGELRYCRCGAQKTPDGWLVLSPEHVEELRTVWLRPEPMPDWAYKRLWRERADVSS</sequence>
<feature type="compositionally biased region" description="Low complexity" evidence="1">
    <location>
        <begin position="69"/>
        <end position="83"/>
    </location>
</feature>
<dbReference type="EMBL" id="LAZR01023726">
    <property type="protein sequence ID" value="KKL77523.1"/>
    <property type="molecule type" value="Genomic_DNA"/>
</dbReference>
<dbReference type="AlphaFoldDB" id="A0A0F9ETS0"/>
<feature type="region of interest" description="Disordered" evidence="1">
    <location>
        <begin position="1"/>
        <end position="40"/>
    </location>
</feature>
<evidence type="ECO:0000313" key="2">
    <source>
        <dbReference type="EMBL" id="KKL77523.1"/>
    </source>
</evidence>
<gene>
    <name evidence="2" type="ORF">LCGC14_2034040</name>
</gene>
<feature type="region of interest" description="Disordered" evidence="1">
    <location>
        <begin position="58"/>
        <end position="83"/>
    </location>
</feature>
<evidence type="ECO:0000256" key="1">
    <source>
        <dbReference type="SAM" id="MobiDB-lite"/>
    </source>
</evidence>
<reference evidence="2" key="1">
    <citation type="journal article" date="2015" name="Nature">
        <title>Complex archaea that bridge the gap between prokaryotes and eukaryotes.</title>
        <authorList>
            <person name="Spang A."/>
            <person name="Saw J.H."/>
            <person name="Jorgensen S.L."/>
            <person name="Zaremba-Niedzwiedzka K."/>
            <person name="Martijn J."/>
            <person name="Lind A.E."/>
            <person name="van Eijk R."/>
            <person name="Schleper C."/>
            <person name="Guy L."/>
            <person name="Ettema T.J."/>
        </authorList>
    </citation>
    <scope>NUCLEOTIDE SEQUENCE</scope>
</reference>
<organism evidence="2">
    <name type="scientific">marine sediment metagenome</name>
    <dbReference type="NCBI Taxonomy" id="412755"/>
    <lineage>
        <taxon>unclassified sequences</taxon>
        <taxon>metagenomes</taxon>
        <taxon>ecological metagenomes</taxon>
    </lineage>
</organism>
<name>A0A0F9ETS0_9ZZZZ</name>
<comment type="caution">
    <text evidence="2">The sequence shown here is derived from an EMBL/GenBank/DDBJ whole genome shotgun (WGS) entry which is preliminary data.</text>
</comment>
<feature type="compositionally biased region" description="Basic and acidic residues" evidence="1">
    <location>
        <begin position="1"/>
        <end position="15"/>
    </location>
</feature>
<protein>
    <submittedName>
        <fullName evidence="2">Uncharacterized protein</fullName>
    </submittedName>
</protein>